<evidence type="ECO:0000313" key="3">
    <source>
        <dbReference type="Proteomes" id="UP000248857"/>
    </source>
</evidence>
<dbReference type="InterPro" id="IPR049250">
    <property type="entry name" value="DUF6883"/>
</dbReference>
<dbReference type="Pfam" id="PF21814">
    <property type="entry name" value="DUF6883"/>
    <property type="match status" value="1"/>
</dbReference>
<name>A0A2W1K7K5_9CYAN</name>
<proteinExistence type="predicted"/>
<accession>A0A2W1K7K5</accession>
<dbReference type="RefSeq" id="WP_110984254.1">
    <property type="nucleotide sequence ID" value="NZ_CAWNWM010000001.1"/>
</dbReference>
<dbReference type="OrthoDB" id="9794742at2"/>
<organism evidence="2 3">
    <name type="scientific">Acaryochloris thomasi RCC1774</name>
    <dbReference type="NCBI Taxonomy" id="1764569"/>
    <lineage>
        <taxon>Bacteria</taxon>
        <taxon>Bacillati</taxon>
        <taxon>Cyanobacteriota</taxon>
        <taxon>Cyanophyceae</taxon>
        <taxon>Acaryochloridales</taxon>
        <taxon>Acaryochloridaceae</taxon>
        <taxon>Acaryochloris</taxon>
        <taxon>Acaryochloris thomasi</taxon>
    </lineage>
</organism>
<dbReference type="AlphaFoldDB" id="A0A2W1K7K5"/>
<dbReference type="EMBL" id="PQWO01000001">
    <property type="protein sequence ID" value="PZD75457.1"/>
    <property type="molecule type" value="Genomic_DNA"/>
</dbReference>
<comment type="caution">
    <text evidence="2">The sequence shown here is derived from an EMBL/GenBank/DDBJ whole genome shotgun (WGS) entry which is preliminary data.</text>
</comment>
<feature type="domain" description="DUF6883" evidence="1">
    <location>
        <begin position="6"/>
        <end position="105"/>
    </location>
</feature>
<reference evidence="2 3" key="1">
    <citation type="journal article" date="2018" name="Sci. Rep.">
        <title>A novel species of the marine cyanobacterium Acaryochloris with a unique pigment content and lifestyle.</title>
        <authorList>
            <person name="Partensky F."/>
            <person name="Six C."/>
            <person name="Ratin M."/>
            <person name="Garczarek L."/>
            <person name="Vaulot D."/>
            <person name="Probert I."/>
            <person name="Calteau A."/>
            <person name="Gourvil P."/>
            <person name="Marie D."/>
            <person name="Grebert T."/>
            <person name="Bouchier C."/>
            <person name="Le Panse S."/>
            <person name="Gachenot M."/>
            <person name="Rodriguez F."/>
            <person name="Garrido J.L."/>
        </authorList>
    </citation>
    <scope>NUCLEOTIDE SEQUENCE [LARGE SCALE GENOMIC DNA]</scope>
    <source>
        <strain evidence="2 3">RCC1774</strain>
    </source>
</reference>
<sequence length="112" mass="12553">MNIPDDALIPLPKLTDYLLVLKEQDDKSQFLAQAGFTLANPEALISAIRQLTQQTVATLQKSNQYGSYYQVEGILKGPNRQVIGVVTIWLQRADGQVQFVTLKPRKERPNVS</sequence>
<evidence type="ECO:0000259" key="1">
    <source>
        <dbReference type="Pfam" id="PF21814"/>
    </source>
</evidence>
<gene>
    <name evidence="2" type="ORF">C1752_00272</name>
</gene>
<evidence type="ECO:0000313" key="2">
    <source>
        <dbReference type="EMBL" id="PZD75457.1"/>
    </source>
</evidence>
<dbReference type="Proteomes" id="UP000248857">
    <property type="component" value="Unassembled WGS sequence"/>
</dbReference>
<keyword evidence="3" id="KW-1185">Reference proteome</keyword>
<protein>
    <recommendedName>
        <fullName evidence="1">DUF6883 domain-containing protein</fullName>
    </recommendedName>
</protein>